<comment type="similarity">
    <text evidence="3">Belongs to the acetyltransferase family. ARD1 subfamily.</text>
</comment>
<keyword evidence="2" id="KW-0012">Acyltransferase</keyword>
<feature type="domain" description="N-acetyltransferase" evidence="18">
    <location>
        <begin position="2"/>
        <end position="153"/>
    </location>
</feature>
<dbReference type="GO" id="GO:0031416">
    <property type="term" value="C:NatB complex"/>
    <property type="evidence" value="ECO:0007669"/>
    <property type="project" value="TreeGrafter"/>
</dbReference>
<evidence type="ECO:0000256" key="17">
    <source>
        <dbReference type="SAM" id="Phobius"/>
    </source>
</evidence>
<evidence type="ECO:0000256" key="1">
    <source>
        <dbReference type="ARBA" id="ARBA00022679"/>
    </source>
</evidence>
<organism evidence="19">
    <name type="scientific">Darwinula stevensoni</name>
    <dbReference type="NCBI Taxonomy" id="69355"/>
    <lineage>
        <taxon>Eukaryota</taxon>
        <taxon>Metazoa</taxon>
        <taxon>Ecdysozoa</taxon>
        <taxon>Arthropoda</taxon>
        <taxon>Crustacea</taxon>
        <taxon>Oligostraca</taxon>
        <taxon>Ostracoda</taxon>
        <taxon>Podocopa</taxon>
        <taxon>Podocopida</taxon>
        <taxon>Darwinulocopina</taxon>
        <taxon>Darwinuloidea</taxon>
        <taxon>Darwinulidae</taxon>
        <taxon>Darwinula</taxon>
    </lineage>
</organism>
<evidence type="ECO:0000256" key="10">
    <source>
        <dbReference type="ARBA" id="ARBA00042723"/>
    </source>
</evidence>
<evidence type="ECO:0000256" key="16">
    <source>
        <dbReference type="ARBA" id="ARBA00048890"/>
    </source>
</evidence>
<proteinExistence type="inferred from homology"/>
<dbReference type="EMBL" id="CAJPEV010004370">
    <property type="protein sequence ID" value="CAG0901671.1"/>
    <property type="molecule type" value="Genomic_DNA"/>
</dbReference>
<dbReference type="CDD" id="cd04301">
    <property type="entry name" value="NAT_SF"/>
    <property type="match status" value="1"/>
</dbReference>
<dbReference type="InterPro" id="IPR051646">
    <property type="entry name" value="NatB_acetyltransferase_subunit"/>
</dbReference>
<evidence type="ECO:0000256" key="11">
    <source>
        <dbReference type="ARBA" id="ARBA00042743"/>
    </source>
</evidence>
<dbReference type="GO" id="GO:0120518">
    <property type="term" value="F:protein N-terminal-methionine acetyltransferase activity"/>
    <property type="evidence" value="ECO:0007669"/>
    <property type="project" value="UniProtKB-EC"/>
</dbReference>
<sequence>MTTIRPFTCDDMFRFNAVQKYFIYSLTLTLQYALTFYLQYLAHWPEYFQVAESCSGHIEGYIMGKAEGHGENWHGHVTALSIAPEHRRLGLAARLMANLEEISEKKRAYFVDLFVRVSNQVAINMYKRLGYIVYRTVLEYYSGDPDEDAYELQALSLVFFATRYWYMDLVVMNTARLD</sequence>
<gene>
    <name evidence="19" type="ORF">DSTB1V02_LOCUS12139</name>
</gene>
<dbReference type="Gene3D" id="3.40.630.30">
    <property type="match status" value="1"/>
</dbReference>
<dbReference type="SUPFAM" id="SSF55729">
    <property type="entry name" value="Acyl-CoA N-acyltransferases (Nat)"/>
    <property type="match status" value="1"/>
</dbReference>
<evidence type="ECO:0000259" key="18">
    <source>
        <dbReference type="PROSITE" id="PS51186"/>
    </source>
</evidence>
<name>A0A7R9FRH4_9CRUS</name>
<evidence type="ECO:0000256" key="9">
    <source>
        <dbReference type="ARBA" id="ARBA00042702"/>
    </source>
</evidence>
<keyword evidence="20" id="KW-1185">Reference proteome</keyword>
<dbReference type="AlphaFoldDB" id="A0A7R9FRH4"/>
<comment type="catalytic activity">
    <reaction evidence="14">
        <text>N-terminal L-methionyl-L-asparaginyl-[protein] + acetyl-CoA = N-terminal N(alpha)-acetyl-L-methionyl-L-asparaginyl-[protein] + CoA + H(+)</text>
        <dbReference type="Rhea" id="RHEA:50484"/>
        <dbReference type="Rhea" id="RHEA-COMP:12694"/>
        <dbReference type="Rhea" id="RHEA-COMP:12695"/>
        <dbReference type="ChEBI" id="CHEBI:15378"/>
        <dbReference type="ChEBI" id="CHEBI:57287"/>
        <dbReference type="ChEBI" id="CHEBI:57288"/>
        <dbReference type="ChEBI" id="CHEBI:133356"/>
        <dbReference type="ChEBI" id="CHEBI:133358"/>
        <dbReference type="EC" id="2.3.1.254"/>
    </reaction>
</comment>
<comment type="catalytic activity">
    <reaction evidence="13">
        <text>N-terminal L-methionyl-L-aspartyl-[protein] + acetyl-CoA = N-terminal N(alpha)-acetyl-L-methionyl-L-aspartyl-[protein] + CoA + H(+)</text>
        <dbReference type="Rhea" id="RHEA:50480"/>
        <dbReference type="Rhea" id="RHEA-COMP:12692"/>
        <dbReference type="Rhea" id="RHEA-COMP:12693"/>
        <dbReference type="ChEBI" id="CHEBI:15378"/>
        <dbReference type="ChEBI" id="CHEBI:57287"/>
        <dbReference type="ChEBI" id="CHEBI:57288"/>
        <dbReference type="ChEBI" id="CHEBI:133045"/>
        <dbReference type="ChEBI" id="CHEBI:133063"/>
        <dbReference type="EC" id="2.3.1.254"/>
    </reaction>
</comment>
<keyword evidence="1" id="KW-0808">Transferase</keyword>
<evidence type="ECO:0000256" key="15">
    <source>
        <dbReference type="ARBA" id="ARBA00048177"/>
    </source>
</evidence>
<evidence type="ECO:0000256" key="8">
    <source>
        <dbReference type="ARBA" id="ARBA00042295"/>
    </source>
</evidence>
<dbReference type="EMBL" id="LR903887">
    <property type="protein sequence ID" value="CAD7252381.1"/>
    <property type="molecule type" value="Genomic_DNA"/>
</dbReference>
<evidence type="ECO:0000256" key="4">
    <source>
        <dbReference type="ARBA" id="ARBA00038748"/>
    </source>
</evidence>
<dbReference type="Pfam" id="PF00583">
    <property type="entry name" value="Acetyltransf_1"/>
    <property type="match status" value="1"/>
</dbReference>
<comment type="catalytic activity">
    <reaction evidence="15">
        <text>N-terminal L-methionyl-L-glutaminyl-[protein] + acetyl-CoA = N-terminal N(alpha)-acetyl-L-methionyl-L-glutaminyl-[protein] + CoA + H(+)</text>
        <dbReference type="Rhea" id="RHEA:50492"/>
        <dbReference type="Rhea" id="RHEA-COMP:12698"/>
        <dbReference type="Rhea" id="RHEA-COMP:12699"/>
        <dbReference type="ChEBI" id="CHEBI:15378"/>
        <dbReference type="ChEBI" id="CHEBI:57287"/>
        <dbReference type="ChEBI" id="CHEBI:57288"/>
        <dbReference type="ChEBI" id="CHEBI:133361"/>
        <dbReference type="ChEBI" id="CHEBI:133362"/>
        <dbReference type="EC" id="2.3.1.254"/>
    </reaction>
</comment>
<keyword evidence="17" id="KW-0472">Membrane</keyword>
<evidence type="ECO:0000256" key="12">
    <source>
        <dbReference type="ARBA" id="ARBA00046112"/>
    </source>
</evidence>
<dbReference type="InterPro" id="IPR000182">
    <property type="entry name" value="GNAT_dom"/>
</dbReference>
<comment type="subunit">
    <text evidence="4">Component of the N-terminal acetyltransferase B (NatB) complex which is composed of NAA20 and NAA25.</text>
</comment>
<evidence type="ECO:0000256" key="2">
    <source>
        <dbReference type="ARBA" id="ARBA00023315"/>
    </source>
</evidence>
<dbReference type="OrthoDB" id="10264728at2759"/>
<comment type="function">
    <text evidence="12">Catalytic subunit of the NatB complex which catalyzes acetylation of the N-terminal methionine residues of peptides beginning with Met-Asp, Met-Glu, Met-Asn and Met-Gln. Proteins with cell cycle functions are overrepresented in the pool of NatB substrates. Required for maintaining the structure and function of actomyosin fibers and for proper cellular migration.</text>
</comment>
<dbReference type="EC" id="2.3.1.254" evidence="5"/>
<reference evidence="19" key="1">
    <citation type="submission" date="2020-11" db="EMBL/GenBank/DDBJ databases">
        <authorList>
            <person name="Tran Van P."/>
        </authorList>
    </citation>
    <scope>NUCLEOTIDE SEQUENCE</scope>
</reference>
<dbReference type="PANTHER" id="PTHR45910">
    <property type="entry name" value="N-ALPHA-ACETYLTRANSFERASE 20"/>
    <property type="match status" value="1"/>
</dbReference>
<evidence type="ECO:0000313" key="19">
    <source>
        <dbReference type="EMBL" id="CAD7252381.1"/>
    </source>
</evidence>
<evidence type="ECO:0000256" key="3">
    <source>
        <dbReference type="ARBA" id="ARBA00025786"/>
    </source>
</evidence>
<evidence type="ECO:0000256" key="14">
    <source>
        <dbReference type="ARBA" id="ARBA00047402"/>
    </source>
</evidence>
<evidence type="ECO:0000256" key="13">
    <source>
        <dbReference type="ARBA" id="ARBA00047385"/>
    </source>
</evidence>
<keyword evidence="17" id="KW-0812">Transmembrane</keyword>
<dbReference type="InterPro" id="IPR016181">
    <property type="entry name" value="Acyl_CoA_acyltransferase"/>
</dbReference>
<accession>A0A7R9FRH4</accession>
<evidence type="ECO:0000256" key="7">
    <source>
        <dbReference type="ARBA" id="ARBA00041220"/>
    </source>
</evidence>
<evidence type="ECO:0000256" key="5">
    <source>
        <dbReference type="ARBA" id="ARBA00039120"/>
    </source>
</evidence>
<dbReference type="Proteomes" id="UP000677054">
    <property type="component" value="Unassembled WGS sequence"/>
</dbReference>
<dbReference type="PANTHER" id="PTHR45910:SF1">
    <property type="entry name" value="N-ALPHA-ACETYLTRANSFERASE 20"/>
    <property type="match status" value="1"/>
</dbReference>
<evidence type="ECO:0000313" key="20">
    <source>
        <dbReference type="Proteomes" id="UP000677054"/>
    </source>
</evidence>
<keyword evidence="17" id="KW-1133">Transmembrane helix</keyword>
<comment type="catalytic activity">
    <reaction evidence="16">
        <text>N-terminal L-methionyl-L-glutamyl-[protein] + acetyl-CoA = N-terminal N(alpha)-acetyl-L-methionyl-L-glutamyl-[protein] + CoA + H(+)</text>
        <dbReference type="Rhea" id="RHEA:50488"/>
        <dbReference type="Rhea" id="RHEA-COMP:12696"/>
        <dbReference type="Rhea" id="RHEA-COMP:12697"/>
        <dbReference type="ChEBI" id="CHEBI:15378"/>
        <dbReference type="ChEBI" id="CHEBI:57287"/>
        <dbReference type="ChEBI" id="CHEBI:57288"/>
        <dbReference type="ChEBI" id="CHEBI:133359"/>
        <dbReference type="ChEBI" id="CHEBI:133360"/>
        <dbReference type="EC" id="2.3.1.254"/>
    </reaction>
</comment>
<dbReference type="PROSITE" id="PS51186">
    <property type="entry name" value="GNAT"/>
    <property type="match status" value="1"/>
</dbReference>
<evidence type="ECO:0000256" key="6">
    <source>
        <dbReference type="ARBA" id="ARBA00039529"/>
    </source>
</evidence>
<protein>
    <recommendedName>
        <fullName evidence="6">N-alpha-acetyltransferase 20</fullName>
        <ecNumber evidence="5">2.3.1.254</ecNumber>
    </recommendedName>
    <alternativeName>
        <fullName evidence="10">Methionine N-acetyltransferase</fullName>
    </alternativeName>
    <alternativeName>
        <fullName evidence="7">N-acetyltransferase 5</fullName>
    </alternativeName>
    <alternativeName>
        <fullName evidence="11">N-terminal acetyltransferase B complex catalytic subunit NAA20</fullName>
    </alternativeName>
    <alternativeName>
        <fullName evidence="9">N-terminal acetyltransferase B complex catalytic subunit NAT5</fullName>
    </alternativeName>
    <alternativeName>
        <fullName evidence="8">NatB catalytic subunit</fullName>
    </alternativeName>
</protein>
<feature type="transmembrane region" description="Helical" evidence="17">
    <location>
        <begin position="21"/>
        <end position="40"/>
    </location>
</feature>